<proteinExistence type="predicted"/>
<name>A0A0W4ZVX4_PNEJ7</name>
<protein>
    <submittedName>
        <fullName evidence="1">Uncharacterized protein</fullName>
    </submittedName>
</protein>
<dbReference type="GeneID" id="28939125"/>
<evidence type="ECO:0000313" key="2">
    <source>
        <dbReference type="Proteomes" id="UP000053447"/>
    </source>
</evidence>
<keyword evidence="2" id="KW-1185">Reference proteome</keyword>
<gene>
    <name evidence="1" type="ORF">T551_00604</name>
</gene>
<sequence>MVLKDDISMYSLILEESITTKEKLCNLNKRNTYCKGLFTEGHTKKTYIKKCNGIKDKLKYYYHLGKTLFTGEWNARIETEDCENYGTLYIVFQKICYDTEDNILLKFIGKETLSNQPIHNEPKHKYIYTKCVDTLLEKYSTIVSPKEVIQRKQEHITGYKEKITRNNCSLLDACDYYLLLCHNKTTENLCKPIIKECSAKVDLDMDFVKNLSLGKCRSTKKENGVLSPYKAPYLTPLLTFLSSLGRSTLTLEKRCMNFIKENCMAFDGMFPNLHAYCESKQTDECKKLDKKMNTTCINLNKTFEDLGLTSTNGV</sequence>
<dbReference type="Proteomes" id="UP000053447">
    <property type="component" value="Unassembled WGS sequence"/>
</dbReference>
<comment type="caution">
    <text evidence="1">The sequence shown here is derived from an EMBL/GenBank/DDBJ whole genome shotgun (WGS) entry which is preliminary data.</text>
</comment>
<dbReference type="RefSeq" id="XP_018231206.1">
    <property type="nucleotide sequence ID" value="XM_018372870.1"/>
</dbReference>
<dbReference type="AlphaFoldDB" id="A0A0W4ZVX4"/>
<dbReference type="VEuPathDB" id="FungiDB:T551_00604"/>
<dbReference type="EMBL" id="LFWA01000002">
    <property type="protein sequence ID" value="KTW32514.1"/>
    <property type="molecule type" value="Genomic_DNA"/>
</dbReference>
<organism evidence="1 2">
    <name type="scientific">Pneumocystis jirovecii (strain RU7)</name>
    <name type="common">Human pneumocystis pneumonia agent</name>
    <dbReference type="NCBI Taxonomy" id="1408657"/>
    <lineage>
        <taxon>Eukaryota</taxon>
        <taxon>Fungi</taxon>
        <taxon>Dikarya</taxon>
        <taxon>Ascomycota</taxon>
        <taxon>Taphrinomycotina</taxon>
        <taxon>Pneumocystomycetes</taxon>
        <taxon>Pneumocystaceae</taxon>
        <taxon>Pneumocystis</taxon>
    </lineage>
</organism>
<accession>A0A0W4ZVX4</accession>
<evidence type="ECO:0000313" key="1">
    <source>
        <dbReference type="EMBL" id="KTW32514.1"/>
    </source>
</evidence>
<reference evidence="2" key="1">
    <citation type="journal article" date="2016" name="Nat. Commun.">
        <title>Genome analysis of three Pneumocystis species reveals adaptation mechanisms to life exclusively in mammalian hosts.</title>
        <authorList>
            <person name="Ma L."/>
            <person name="Chen Z."/>
            <person name="Huang D.W."/>
            <person name="Kutty G."/>
            <person name="Ishihara M."/>
            <person name="Wang H."/>
            <person name="Abouelleil A."/>
            <person name="Bishop L."/>
            <person name="Davey E."/>
            <person name="Deng R."/>
            <person name="Deng X."/>
            <person name="Fan L."/>
            <person name="Fantoni G."/>
            <person name="Fitzgerald M."/>
            <person name="Gogineni E."/>
            <person name="Goldberg J.M."/>
            <person name="Handley G."/>
            <person name="Hu X."/>
            <person name="Huber C."/>
            <person name="Jiao X."/>
            <person name="Jones K."/>
            <person name="Levin J.Z."/>
            <person name="Liu Y."/>
            <person name="Macdonald P."/>
            <person name="Melnikov A."/>
            <person name="Raley C."/>
            <person name="Sassi M."/>
            <person name="Sherman B.T."/>
            <person name="Song X."/>
            <person name="Sykes S."/>
            <person name="Tran B."/>
            <person name="Walsh L."/>
            <person name="Xia Y."/>
            <person name="Yang J."/>
            <person name="Young S."/>
            <person name="Zeng Q."/>
            <person name="Zheng X."/>
            <person name="Stephens R."/>
            <person name="Nusbaum C."/>
            <person name="Birren B.W."/>
            <person name="Azadi P."/>
            <person name="Lempicki R.A."/>
            <person name="Cuomo C.A."/>
            <person name="Kovacs J.A."/>
        </authorList>
    </citation>
    <scope>NUCLEOTIDE SEQUENCE [LARGE SCALE GENOMIC DNA]</scope>
    <source>
        <strain evidence="2">RU7</strain>
    </source>
</reference>